<dbReference type="AlphaFoldDB" id="A0A813HEL7"/>
<keyword evidence="3" id="KW-1185">Reference proteome</keyword>
<dbReference type="EMBL" id="CAJNNV010031398">
    <property type="protein sequence ID" value="CAE8636041.1"/>
    <property type="molecule type" value="Genomic_DNA"/>
</dbReference>
<dbReference type="Gene3D" id="1.10.720.30">
    <property type="entry name" value="SAP domain"/>
    <property type="match status" value="1"/>
</dbReference>
<feature type="compositionally biased region" description="Low complexity" evidence="1">
    <location>
        <begin position="320"/>
        <end position="334"/>
    </location>
</feature>
<feature type="region of interest" description="Disordered" evidence="1">
    <location>
        <begin position="291"/>
        <end position="413"/>
    </location>
</feature>
<evidence type="ECO:0000313" key="2">
    <source>
        <dbReference type="EMBL" id="CAE8636041.1"/>
    </source>
</evidence>
<evidence type="ECO:0000313" key="3">
    <source>
        <dbReference type="Proteomes" id="UP000654075"/>
    </source>
</evidence>
<evidence type="ECO:0000256" key="1">
    <source>
        <dbReference type="SAM" id="MobiDB-lite"/>
    </source>
</evidence>
<protein>
    <submittedName>
        <fullName evidence="2">Uncharacterized protein</fullName>
    </submittedName>
</protein>
<reference evidence="2" key="1">
    <citation type="submission" date="2021-02" db="EMBL/GenBank/DDBJ databases">
        <authorList>
            <person name="Dougan E. K."/>
            <person name="Rhodes N."/>
            <person name="Thang M."/>
            <person name="Chan C."/>
        </authorList>
    </citation>
    <scope>NUCLEOTIDE SEQUENCE</scope>
</reference>
<feature type="region of interest" description="Disordered" evidence="1">
    <location>
        <begin position="180"/>
        <end position="210"/>
    </location>
</feature>
<dbReference type="OrthoDB" id="10627799at2759"/>
<proteinExistence type="predicted"/>
<feature type="compositionally biased region" description="Basic and acidic residues" evidence="1">
    <location>
        <begin position="180"/>
        <end position="189"/>
    </location>
</feature>
<comment type="caution">
    <text evidence="2">The sequence shown here is derived from an EMBL/GenBank/DDBJ whole genome shotgun (WGS) entry which is preliminary data.</text>
</comment>
<dbReference type="Proteomes" id="UP000654075">
    <property type="component" value="Unassembled WGS sequence"/>
</dbReference>
<sequence length="413" mass="44322">MGVKATAPRVCQEVRRHLRSLQQVKDSILQSRQTLEQKRLALQERNHYSLKLQVLRAEFDERERHGRGLPKEQLQRVSRNQEKIAWAESQLGDSAKAVSKVAEEHLNRTRSPLVAALHGLSQSAACGWFISTGAVVCRALGEASAAAGEQAADASPQKEREPPAQQVKGVLQLPDILASEDLKPPDRFDPSNPFGADPSPTRPISEEEEEDLAEDGAAIFDETPLEQLRVRELRDRIKARGLSYVGCVEKADLIALLRGTSLRDRATSAPVSLDQEYLKCQVSEYPKEEASSAFDASGYTSSTPPKVGDASPKAPMPEGTSGASTDASRDASSTPPEAPMPEGTSGVVQEADYTSSTPPEAPIPQGASVVLPAATSPEAPIPQRTSSVESAITPPQVPIPRGASGDDLLDMFG</sequence>
<gene>
    <name evidence="2" type="ORF">PGLA1383_LOCUS51582</name>
</gene>
<name>A0A813HEL7_POLGL</name>
<accession>A0A813HEL7</accession>
<organism evidence="2 3">
    <name type="scientific">Polarella glacialis</name>
    <name type="common">Dinoflagellate</name>
    <dbReference type="NCBI Taxonomy" id="89957"/>
    <lineage>
        <taxon>Eukaryota</taxon>
        <taxon>Sar</taxon>
        <taxon>Alveolata</taxon>
        <taxon>Dinophyceae</taxon>
        <taxon>Suessiales</taxon>
        <taxon>Suessiaceae</taxon>
        <taxon>Polarella</taxon>
    </lineage>
</organism>
<dbReference type="InterPro" id="IPR036361">
    <property type="entry name" value="SAP_dom_sf"/>
</dbReference>
<dbReference type="SUPFAM" id="SSF68906">
    <property type="entry name" value="SAP domain"/>
    <property type="match status" value="1"/>
</dbReference>